<keyword evidence="2" id="KW-0507">mRNA processing</keyword>
<keyword evidence="3 6" id="KW-0540">Nuclease</keyword>
<dbReference type="InterPro" id="IPR041106">
    <property type="entry name" value="XRN1_D2_D3"/>
</dbReference>
<feature type="region of interest" description="Disordered" evidence="7">
    <location>
        <begin position="1277"/>
        <end position="1399"/>
    </location>
</feature>
<dbReference type="Gene3D" id="1.25.40.1050">
    <property type="match status" value="1"/>
</dbReference>
<feature type="domain" description="Xrn1 helical" evidence="9">
    <location>
        <begin position="276"/>
        <end position="679"/>
    </location>
</feature>
<evidence type="ECO:0000256" key="6">
    <source>
        <dbReference type="PIRNR" id="PIRNR006743"/>
    </source>
</evidence>
<dbReference type="CDD" id="cd18673">
    <property type="entry name" value="PIN_XRN1-2-like"/>
    <property type="match status" value="1"/>
</dbReference>
<dbReference type="InterPro" id="IPR041385">
    <property type="entry name" value="SH3_12"/>
</dbReference>
<dbReference type="InterPro" id="IPR040992">
    <property type="entry name" value="XRN1_D1"/>
</dbReference>
<dbReference type="InterPro" id="IPR016494">
    <property type="entry name" value="5_3_exoribonuclease_1"/>
</dbReference>
<evidence type="ECO:0000259" key="11">
    <source>
        <dbReference type="Pfam" id="PF18332"/>
    </source>
</evidence>
<keyword evidence="6" id="KW-0963">Cytoplasm</keyword>
<feature type="domain" description="5'-3' exoribonuclease 1 D1" evidence="11">
    <location>
        <begin position="731"/>
        <end position="918"/>
    </location>
</feature>
<dbReference type="InterPro" id="IPR014722">
    <property type="entry name" value="Rib_uL2_dom2"/>
</dbReference>
<keyword evidence="5 6" id="KW-0269">Exonuclease</keyword>
<dbReference type="Pfam" id="PF18129">
    <property type="entry name" value="SH3_12"/>
    <property type="match status" value="1"/>
</dbReference>
<evidence type="ECO:0000256" key="3">
    <source>
        <dbReference type="ARBA" id="ARBA00022722"/>
    </source>
</evidence>
<dbReference type="Pfam" id="PF17846">
    <property type="entry name" value="XRN_M"/>
    <property type="match status" value="1"/>
</dbReference>
<dbReference type="GO" id="GO:0004534">
    <property type="term" value="F:5'-3' RNA exonuclease activity"/>
    <property type="evidence" value="ECO:0007669"/>
    <property type="project" value="UniProtKB-ARBA"/>
</dbReference>
<dbReference type="InterPro" id="IPR047007">
    <property type="entry name" value="XRN1_D1_sf"/>
</dbReference>
<comment type="caution">
    <text evidence="13">The sequence shown here is derived from an EMBL/GenBank/DDBJ whole genome shotgun (WGS) entry which is preliminary data.</text>
</comment>
<evidence type="ECO:0000259" key="9">
    <source>
        <dbReference type="Pfam" id="PF17846"/>
    </source>
</evidence>
<sequence length="1399" mass="157083">MGVPKFFRWLSERYPPISQLIAENRIPEFDCLYLDMNGIIHNCTHKDAGEDTTFRLSEEEMFIRIFNYIEHLFGKIKPKQLFFMAIDGVAPRAKMNQQRARRFRTALEVEKAREKAIKEGVEMPKEEPFDSNCITPGTEFMAKLSRQLQYFVNKKVSEDSDWQGCEIVLSGHEVPGEGEHKIMEYIRNAKSQPGYNSNVRHCLYGLDADLIMLGLLSHDPHFSLLREEVTFGRASKNKSKELEHQNFFLLHLCMVREYLEMEFQELKYQQDLGFEFDLERVIDDFILMAFFVGNDFLPNLPGLHINEGALADMFEIYKRVLPEEGGYLHENGVLNIKRALRMIAELSKVELKQFEHDIADEKWFASKQMEKKLQNTTTAASKAKTSKSGQRIITTTQRDLWKQKIRPYVSKRSNDALDLGVELSAADKKFAQEIADAMHLDWSTKEDDNGFRHLAISFPPKPAGDHDDDEEGEEEEGNLAAYRVIRTYDKAVVVNDSSEASQEEYEKLYQDKYQAWKTKYYLQKFPEWESTAYAEEQTNLCENYVEGLQWVLFYYYRGIASWPWFYKYHYAPLISDVVKGSNAKLVFEKGQPFKPYEQLMGVLPDRSKKIVPTAYHDLMTNSSSPIIDFYPRDFELDMNGKKMEWEAVVKIPFIDEKRLLAAMETKNALLSDDEKSRNGFGVPLKFTYSSEVNFNYPSPLPGIFPDVQNCRCIENIFDLPSMEGLVYKSALTDGAMLKMDALAGFPSLHTLPHTAQIIEGYGINVFQADSRNPSIVVTLTETEARSKTETWKARLGKKCFVGFPFLQEAKIVKVQDELFTYELGEDGVSVAMRDNTNRESAEFAKEAGYLENWYAKRLGITIGQVECLTGVHMLRGLIKTEGGAMIKEYAENPSIRSIYASQTIVDEVTNEDERFIERAALPVEEEFPQGTRAFFLGDYAYGRPLEITGHINGKTEIVVSVPKTKESEFSRSIIQQAERGNPYTPSFAIAKQLGVHPLVLSKITSSFQVLTSAGLKLNLGLNLKFEGRKLKVLGYSRKSNTGWEFSNLAIQLIANYMVTFPDFFAAVQKHAQKSDIYDTDLWPDQSVASQRLKDLSAWLKKQETSKFEKVTLDAEQLDSDIVMALAKAGEQVFQASQDCEIRKLRGVPRTALLKPSDAEMVLGNQTFKLGDRVTFAAAAGKVPIATRGTVVGISRTPTALLLDIVWDTSFMSGTTLGERAPVFRGQTVPASSVLNTTNRQVLSASSKSQQRRAAAAPSMTTGGYGSVGVTQYKDANAPAPLRSGWSGAVNGRQPSGRGRGRGGANSEPKLLHSSMVYRNGPNGNSQSNGNSGQGNRGNSGHRTGAAQGKTGEQKYGNVPPPADLNAPRGGRGRGRGYRGRGNGSRGRGGVAGTQEAKKA</sequence>
<dbReference type="GO" id="GO:0016075">
    <property type="term" value="P:rRNA catabolic process"/>
    <property type="evidence" value="ECO:0007669"/>
    <property type="project" value="TreeGrafter"/>
</dbReference>
<organism evidence="13 14">
    <name type="scientific">Beauveria asiatica</name>
    <dbReference type="NCBI Taxonomy" id="1069075"/>
    <lineage>
        <taxon>Eukaryota</taxon>
        <taxon>Fungi</taxon>
        <taxon>Dikarya</taxon>
        <taxon>Ascomycota</taxon>
        <taxon>Pezizomycotina</taxon>
        <taxon>Sordariomycetes</taxon>
        <taxon>Hypocreomycetidae</taxon>
        <taxon>Hypocreales</taxon>
        <taxon>Cordycipitaceae</taxon>
        <taxon>Beauveria</taxon>
    </lineage>
</organism>
<dbReference type="Gene3D" id="3.40.50.12390">
    <property type="match status" value="2"/>
</dbReference>
<accession>A0AAW0S1U7</accession>
<evidence type="ECO:0000313" key="13">
    <source>
        <dbReference type="EMBL" id="KAK8148323.1"/>
    </source>
</evidence>
<dbReference type="InterPro" id="IPR004859">
    <property type="entry name" value="Xrn1_N"/>
</dbReference>
<dbReference type="InterPro" id="IPR047008">
    <property type="entry name" value="XRN1_SH3_sf"/>
</dbReference>
<dbReference type="Gene3D" id="2.170.260.40">
    <property type="match status" value="1"/>
</dbReference>
<feature type="region of interest" description="Disordered" evidence="7">
    <location>
        <begin position="1241"/>
        <end position="1264"/>
    </location>
</feature>
<dbReference type="InterPro" id="IPR041412">
    <property type="entry name" value="Xrn1_helical"/>
</dbReference>
<feature type="domain" description="5'-3' exoribonuclease 1 SH3-like" evidence="10">
    <location>
        <begin position="1165"/>
        <end position="1235"/>
    </location>
</feature>
<evidence type="ECO:0000256" key="4">
    <source>
        <dbReference type="ARBA" id="ARBA00022801"/>
    </source>
</evidence>
<protein>
    <recommendedName>
        <fullName evidence="6">5'-3' exoribonuclease 1</fullName>
        <ecNumber evidence="6">3.1.13.-</ecNumber>
    </recommendedName>
</protein>
<evidence type="ECO:0000256" key="5">
    <source>
        <dbReference type="ARBA" id="ARBA00022839"/>
    </source>
</evidence>
<dbReference type="FunFam" id="3.40.50.12390:FF:000002">
    <property type="entry name" value="5'-3' exoribonuclease 1"/>
    <property type="match status" value="1"/>
</dbReference>
<name>A0AAW0S1U7_9HYPO</name>
<evidence type="ECO:0000259" key="12">
    <source>
        <dbReference type="Pfam" id="PF18334"/>
    </source>
</evidence>
<feature type="domain" description="Exoribonuclease Xrn1 D2/D3" evidence="12">
    <location>
        <begin position="922"/>
        <end position="1147"/>
    </location>
</feature>
<feature type="compositionally biased region" description="Gly residues" evidence="7">
    <location>
        <begin position="1379"/>
        <end position="1391"/>
    </location>
</feature>
<dbReference type="InterPro" id="IPR027073">
    <property type="entry name" value="5_3_exoribonuclease"/>
</dbReference>
<comment type="function">
    <text evidence="6">Multifunctional protein that exhibits several independent functions at different levels of the cellular processes. 5'-3' exonuclease component of the nonsense-mediated mRNA decay (NMD) which is a highly conserved mRNA degradation pathway, an RNA surveillance system whose role is to identify and rid cells of mRNA with premature termination codons and thus prevents accumulation of potentially harmful truncated proteins.</text>
</comment>
<dbReference type="Pfam" id="PF18332">
    <property type="entry name" value="XRN1_D1"/>
    <property type="match status" value="1"/>
</dbReference>
<comment type="similarity">
    <text evidence="1">Belongs to the 5'-3' exonuclease family. XRN2/RAT1 subfamily.</text>
</comment>
<keyword evidence="14" id="KW-1185">Reference proteome</keyword>
<reference evidence="13 14" key="1">
    <citation type="submission" date="2020-02" db="EMBL/GenBank/DDBJ databases">
        <title>Comparative genomics of the hypocrealean fungal genus Beauvera.</title>
        <authorList>
            <person name="Showalter D.N."/>
            <person name="Bushley K.E."/>
            <person name="Rehner S.A."/>
        </authorList>
    </citation>
    <scope>NUCLEOTIDE SEQUENCE [LARGE SCALE GENOMIC DNA]</scope>
    <source>
        <strain evidence="13 14">ARSEF4384</strain>
    </source>
</reference>
<dbReference type="FunFam" id="1.25.40.1050:FF:000002">
    <property type="entry name" value="5'-3' exoribonuclease"/>
    <property type="match status" value="1"/>
</dbReference>
<gene>
    <name evidence="13" type="ORF">G3M48_010425</name>
</gene>
<evidence type="ECO:0000259" key="8">
    <source>
        <dbReference type="Pfam" id="PF03159"/>
    </source>
</evidence>
<dbReference type="PANTHER" id="PTHR12341">
    <property type="entry name" value="5'-&gt;3' EXORIBONUCLEASE"/>
    <property type="match status" value="1"/>
</dbReference>
<dbReference type="Gene3D" id="2.30.30.750">
    <property type="match status" value="1"/>
</dbReference>
<keyword evidence="6" id="KW-0694">RNA-binding</keyword>
<feature type="compositionally biased region" description="Low complexity" evidence="7">
    <location>
        <begin position="1243"/>
        <end position="1258"/>
    </location>
</feature>
<dbReference type="PIRSF" id="PIRSF006743">
    <property type="entry name" value="Exonuclease_Xnr1"/>
    <property type="match status" value="1"/>
</dbReference>
<feature type="compositionally biased region" description="Low complexity" evidence="7">
    <location>
        <begin position="1318"/>
        <end position="1330"/>
    </location>
</feature>
<dbReference type="GO" id="GO:0006397">
    <property type="term" value="P:mRNA processing"/>
    <property type="evidence" value="ECO:0007669"/>
    <property type="project" value="UniProtKB-KW"/>
</dbReference>
<dbReference type="EMBL" id="JAAHCF010000096">
    <property type="protein sequence ID" value="KAK8148323.1"/>
    <property type="molecule type" value="Genomic_DNA"/>
</dbReference>
<proteinExistence type="inferred from homology"/>
<evidence type="ECO:0000256" key="7">
    <source>
        <dbReference type="SAM" id="MobiDB-lite"/>
    </source>
</evidence>
<evidence type="ECO:0000256" key="2">
    <source>
        <dbReference type="ARBA" id="ARBA00022664"/>
    </source>
</evidence>
<dbReference type="Proteomes" id="UP001397290">
    <property type="component" value="Unassembled WGS sequence"/>
</dbReference>
<comment type="subcellular location">
    <subcellularLocation>
        <location evidence="6">Cytoplasm</location>
    </subcellularLocation>
</comment>
<dbReference type="GO" id="GO:0005737">
    <property type="term" value="C:cytoplasm"/>
    <property type="evidence" value="ECO:0007669"/>
    <property type="project" value="UniProtKB-SubCell"/>
</dbReference>
<keyword evidence="6" id="KW-0866">Nonsense-mediated mRNA decay</keyword>
<evidence type="ECO:0000313" key="14">
    <source>
        <dbReference type="Proteomes" id="UP001397290"/>
    </source>
</evidence>
<dbReference type="Gene3D" id="2.30.30.30">
    <property type="match status" value="1"/>
</dbReference>
<dbReference type="GO" id="GO:0005634">
    <property type="term" value="C:nucleus"/>
    <property type="evidence" value="ECO:0007669"/>
    <property type="project" value="TreeGrafter"/>
</dbReference>
<dbReference type="GO" id="GO:0000184">
    <property type="term" value="P:nuclear-transcribed mRNA catabolic process, nonsense-mediated decay"/>
    <property type="evidence" value="ECO:0007669"/>
    <property type="project" value="UniProtKB-KW"/>
</dbReference>
<dbReference type="GO" id="GO:0003723">
    <property type="term" value="F:RNA binding"/>
    <property type="evidence" value="ECO:0007669"/>
    <property type="project" value="UniProtKB-KW"/>
</dbReference>
<dbReference type="Pfam" id="PF18334">
    <property type="entry name" value="XRN1_D2_D3"/>
    <property type="match status" value="1"/>
</dbReference>
<dbReference type="PANTHER" id="PTHR12341:SF7">
    <property type="entry name" value="5'-3' EXORIBONUCLEASE 1"/>
    <property type="match status" value="1"/>
</dbReference>
<dbReference type="EC" id="3.1.13.-" evidence="6"/>
<keyword evidence="4 6" id="KW-0378">Hydrolase</keyword>
<evidence type="ECO:0000256" key="1">
    <source>
        <dbReference type="ARBA" id="ARBA00006994"/>
    </source>
</evidence>
<evidence type="ECO:0000259" key="10">
    <source>
        <dbReference type="Pfam" id="PF18129"/>
    </source>
</evidence>
<dbReference type="Pfam" id="PF03159">
    <property type="entry name" value="XRN_N"/>
    <property type="match status" value="1"/>
</dbReference>
<feature type="domain" description="Xrn1 N-terminal" evidence="8">
    <location>
        <begin position="1"/>
        <end position="228"/>
    </location>
</feature>